<evidence type="ECO:0000313" key="4">
    <source>
        <dbReference type="EMBL" id="CAB3396688.1"/>
    </source>
</evidence>
<feature type="transmembrane region" description="Helical" evidence="2">
    <location>
        <begin position="91"/>
        <end position="117"/>
    </location>
</feature>
<dbReference type="InterPro" id="IPR020846">
    <property type="entry name" value="MFS_dom"/>
</dbReference>
<dbReference type="EMBL" id="CADEPM010000001">
    <property type="protein sequence ID" value="CAB3396688.1"/>
    <property type="molecule type" value="Genomic_DNA"/>
</dbReference>
<keyword evidence="5" id="KW-1185">Reference proteome</keyword>
<evidence type="ECO:0000256" key="2">
    <source>
        <dbReference type="SAM" id="Phobius"/>
    </source>
</evidence>
<evidence type="ECO:0000259" key="3">
    <source>
        <dbReference type="PROSITE" id="PS50850"/>
    </source>
</evidence>
<feature type="transmembrane region" description="Helical" evidence="2">
    <location>
        <begin position="186"/>
        <end position="204"/>
    </location>
</feature>
<feature type="transmembrane region" description="Helical" evidence="2">
    <location>
        <begin position="7"/>
        <end position="30"/>
    </location>
</feature>
<feature type="transmembrane region" description="Helical" evidence="2">
    <location>
        <begin position="153"/>
        <end position="174"/>
    </location>
</feature>
<dbReference type="InterPro" id="IPR011701">
    <property type="entry name" value="MFS"/>
</dbReference>
<dbReference type="OrthoDB" id="2985014at2759"/>
<feature type="transmembrane region" description="Helical" evidence="2">
    <location>
        <begin position="64"/>
        <end position="84"/>
    </location>
</feature>
<protein>
    <recommendedName>
        <fullName evidence="3">Major facilitator superfamily (MFS) profile domain-containing protein</fullName>
    </recommendedName>
</protein>
<evidence type="ECO:0000256" key="1">
    <source>
        <dbReference type="ARBA" id="ARBA00004141"/>
    </source>
</evidence>
<sequence>MAFWGHYYRLIVLFIGFTCLSSICSNYIVINFTFICMKHDMSQTVIENGTLRSAYDYDATEKKWIMWSVAAGTIIGTIPINLLYVKYGARWPFLIAGLASVFSTGLIPLAASISLYLLLLLRFIQGLAYSADFAAIGLMTVRWAPLSETATFLAVFTSFTGIASTITNSITGVICESSLGWKYSFYFHAIAGAILFALWTWIYIDDPQDGRRVSDREISKIHKNKSEAHLDKNAPVPYKKIVTSPVIWCVWMNAFFEMSAVILFTSYMPIYFNQVLGFGVTETGFYVALVLFLYIPGRFIFAVLSDKIKSINEKLKIMFFNTVAVGISGTLFAIIGFIPKENKYLSLATFIACMCCIGLNCGGFYKCGVLHARQFSHVVIAAIQWTKCLALFSAPALVSLFVTDDTNRQQWKWVYLILGSLMILANLISYFIFTDEPAEWTEGSQTTKKGLQAKV</sequence>
<dbReference type="Proteomes" id="UP000494206">
    <property type="component" value="Unassembled WGS sequence"/>
</dbReference>
<dbReference type="AlphaFoldDB" id="A0A8S1EAJ1"/>
<proteinExistence type="predicted"/>
<feature type="transmembrane region" description="Helical" evidence="2">
    <location>
        <begin position="344"/>
        <end position="365"/>
    </location>
</feature>
<keyword evidence="2" id="KW-1133">Transmembrane helix</keyword>
<name>A0A8S1EAJ1_9PELO</name>
<gene>
    <name evidence="4" type="ORF">CBOVIS_LOCUS206</name>
</gene>
<dbReference type="GO" id="GO:0016020">
    <property type="term" value="C:membrane"/>
    <property type="evidence" value="ECO:0007669"/>
    <property type="project" value="UniProtKB-SubCell"/>
</dbReference>
<feature type="transmembrane region" description="Helical" evidence="2">
    <location>
        <begin position="246"/>
        <end position="272"/>
    </location>
</feature>
<dbReference type="PROSITE" id="PS50850">
    <property type="entry name" value="MFS"/>
    <property type="match status" value="1"/>
</dbReference>
<organism evidence="4 5">
    <name type="scientific">Caenorhabditis bovis</name>
    <dbReference type="NCBI Taxonomy" id="2654633"/>
    <lineage>
        <taxon>Eukaryota</taxon>
        <taxon>Metazoa</taxon>
        <taxon>Ecdysozoa</taxon>
        <taxon>Nematoda</taxon>
        <taxon>Chromadorea</taxon>
        <taxon>Rhabditida</taxon>
        <taxon>Rhabditina</taxon>
        <taxon>Rhabditomorpha</taxon>
        <taxon>Rhabditoidea</taxon>
        <taxon>Rhabditidae</taxon>
        <taxon>Peloderinae</taxon>
        <taxon>Caenorhabditis</taxon>
    </lineage>
</organism>
<keyword evidence="2" id="KW-0472">Membrane</keyword>
<dbReference type="SUPFAM" id="SSF103473">
    <property type="entry name" value="MFS general substrate transporter"/>
    <property type="match status" value="1"/>
</dbReference>
<feature type="transmembrane region" description="Helical" evidence="2">
    <location>
        <begin position="123"/>
        <end position="141"/>
    </location>
</feature>
<keyword evidence="2" id="KW-0812">Transmembrane</keyword>
<feature type="transmembrane region" description="Helical" evidence="2">
    <location>
        <begin position="317"/>
        <end position="338"/>
    </location>
</feature>
<dbReference type="GO" id="GO:0022857">
    <property type="term" value="F:transmembrane transporter activity"/>
    <property type="evidence" value="ECO:0007669"/>
    <property type="project" value="InterPro"/>
</dbReference>
<dbReference type="Gene3D" id="1.20.1250.20">
    <property type="entry name" value="MFS general substrate transporter like domains"/>
    <property type="match status" value="2"/>
</dbReference>
<evidence type="ECO:0000313" key="5">
    <source>
        <dbReference type="Proteomes" id="UP000494206"/>
    </source>
</evidence>
<feature type="domain" description="Major facilitator superfamily (MFS) profile" evidence="3">
    <location>
        <begin position="26"/>
        <end position="437"/>
    </location>
</feature>
<feature type="transmembrane region" description="Helical" evidence="2">
    <location>
        <begin position="377"/>
        <end position="401"/>
    </location>
</feature>
<comment type="caution">
    <text evidence="4">The sequence shown here is derived from an EMBL/GenBank/DDBJ whole genome shotgun (WGS) entry which is preliminary data.</text>
</comment>
<accession>A0A8S1EAJ1</accession>
<dbReference type="PANTHER" id="PTHR45757:SF24">
    <property type="entry name" value="MAJOR FACILITATOR SUPERFAMILY (MFS) PROFILE DOMAIN-CONTAINING PROTEIN"/>
    <property type="match status" value="1"/>
</dbReference>
<dbReference type="Pfam" id="PF07690">
    <property type="entry name" value="MFS_1"/>
    <property type="match status" value="1"/>
</dbReference>
<dbReference type="PANTHER" id="PTHR45757">
    <property type="entry name" value="PROTEIN CBG23364-RELATED"/>
    <property type="match status" value="1"/>
</dbReference>
<feature type="transmembrane region" description="Helical" evidence="2">
    <location>
        <begin position="284"/>
        <end position="305"/>
    </location>
</feature>
<dbReference type="InterPro" id="IPR036259">
    <property type="entry name" value="MFS_trans_sf"/>
</dbReference>
<feature type="transmembrane region" description="Helical" evidence="2">
    <location>
        <begin position="413"/>
        <end position="433"/>
    </location>
</feature>
<reference evidence="4 5" key="1">
    <citation type="submission" date="2020-04" db="EMBL/GenBank/DDBJ databases">
        <authorList>
            <person name="Laetsch R D."/>
            <person name="Stevens L."/>
            <person name="Kumar S."/>
            <person name="Blaxter L. M."/>
        </authorList>
    </citation>
    <scope>NUCLEOTIDE SEQUENCE [LARGE SCALE GENOMIC DNA]</scope>
</reference>
<comment type="subcellular location">
    <subcellularLocation>
        <location evidence="1">Membrane</location>
        <topology evidence="1">Multi-pass membrane protein</topology>
    </subcellularLocation>
</comment>